<proteinExistence type="predicted"/>
<protein>
    <submittedName>
        <fullName evidence="2">CHAT domain-containing protein</fullName>
    </submittedName>
</protein>
<dbReference type="RefSeq" id="WP_394844957.1">
    <property type="nucleotide sequence ID" value="NZ_CP089982.1"/>
</dbReference>
<evidence type="ECO:0000313" key="2">
    <source>
        <dbReference type="EMBL" id="WXA94351.1"/>
    </source>
</evidence>
<gene>
    <name evidence="2" type="ORF">LZC95_48890</name>
</gene>
<name>A0ABZ2K6N4_9BACT</name>
<dbReference type="Proteomes" id="UP001379533">
    <property type="component" value="Chromosome"/>
</dbReference>
<evidence type="ECO:0000313" key="3">
    <source>
        <dbReference type="Proteomes" id="UP001379533"/>
    </source>
</evidence>
<dbReference type="EMBL" id="CP089982">
    <property type="protein sequence ID" value="WXA94351.1"/>
    <property type="molecule type" value="Genomic_DNA"/>
</dbReference>
<keyword evidence="3" id="KW-1185">Reference proteome</keyword>
<evidence type="ECO:0000259" key="1">
    <source>
        <dbReference type="Pfam" id="PF12770"/>
    </source>
</evidence>
<dbReference type="Pfam" id="PF12770">
    <property type="entry name" value="CHAT"/>
    <property type="match status" value="1"/>
</dbReference>
<sequence>MAIMDEVRDAPSPNALLELLVRERSLRHDAALNDLAEKLARDAAQESDSPLGDYRSQQAGFVAELRDTIEETLRADSLALLVAVYEGRQVLFTESFWPLMRALASDASTAGDARREHAFARVLAVYDTLVRALDQISTLRDQSPDELSVSLRPGTIYSDPAFHKWLSVRCRAAACAGSELAPRIAQLREWLVTLCRVTESRANVSGASDGRFSLYASGDMAEAWLIMRPDLHAPFDALLSRVSAGELTVEQAVAAAIADFARDEDSAPFYGAYFLERALRWSGGALLTPALDEYRVLCDRPGEAAIRATTTLRYGTALVLYWRPAGQGQVALEDAEARLASARGTVSPKTSPRLVRDLHFARARLLENVAIWTPDRLAEARAEFEAGLSVERVAHEREPRGRALGGLANVLVALARRGIHVSLERIASLYDEALTLLPNEDSINRAIVLNNYAVFLIEARDTDRATDFERALTYVDEGLAIAIPIRRDPVWVTDAIASLYLTRGNILRHRAYGDLEGRLRAARESFSAGTRFASATSELGGLLRLNQAFLNEELGRLTGDPTFEEEGYRCLVEAQECLGGHPLLSLIVSFAQASFARARPTPEAVSSARDALKSLRERGDLHELAGRAHQFGNLLRRADELPQREEGTALLNEAHRLYGQLALRTEELTAARDLAEALIDDSPPGDPQPNLARAEALLEEASVHADEAWGQVPTIEWRLSSVAASKVHADLAWLRVRRGAPIAEFVRNVCLAKNRELLEHTRLLAGQLTGARLAEARAAQSAALREEQVRWRTQNAASATESTFSEAARAAETIVRARALQAIHAGRPERFEAAQIEAQLASFFSANPESTVIDVTLGSLGTVLVVATATGVSVHALDLRSIETNQARDDWWRAWSRWREASAPDKHHRYAEWNASTEALLALVSERLLGASLSASMIDGRDLVVIAGRLSGIPFHAARVGGTRLLLRARSVAYATSLARLPGREIRWRAPRSALCVLSDPTTSGQASLDASPGELLRVAQRLSQGGTDVTVLASVGDRVGMGALPPHAFADTIRVDGRRPTPSVMAELIPLTDTLVYSGHGSASGLLLMTDEGRGVEWSVEDVLGMDLSARRPFVHLSACSTASEAVAPASEMFSFASWLLRAGAREVLAGAWEVRDDLSALYTDAFLDGLRENADLRLLASEATRRLRLRVGDADLASWAPFQLIFAA</sequence>
<feature type="domain" description="CHAT" evidence="1">
    <location>
        <begin position="941"/>
        <end position="1208"/>
    </location>
</feature>
<organism evidence="2 3">
    <name type="scientific">Pendulispora brunnea</name>
    <dbReference type="NCBI Taxonomy" id="2905690"/>
    <lineage>
        <taxon>Bacteria</taxon>
        <taxon>Pseudomonadati</taxon>
        <taxon>Myxococcota</taxon>
        <taxon>Myxococcia</taxon>
        <taxon>Myxococcales</taxon>
        <taxon>Sorangiineae</taxon>
        <taxon>Pendulisporaceae</taxon>
        <taxon>Pendulispora</taxon>
    </lineage>
</organism>
<accession>A0ABZ2K6N4</accession>
<dbReference type="InterPro" id="IPR024983">
    <property type="entry name" value="CHAT_dom"/>
</dbReference>
<reference evidence="2 3" key="1">
    <citation type="submission" date="2021-12" db="EMBL/GenBank/DDBJ databases">
        <title>Discovery of the Pendulisporaceae a myxobacterial family with distinct sporulation behavior and unique specialized metabolism.</title>
        <authorList>
            <person name="Garcia R."/>
            <person name="Popoff A."/>
            <person name="Bader C.D."/>
            <person name="Loehr J."/>
            <person name="Walesch S."/>
            <person name="Walt C."/>
            <person name="Boldt J."/>
            <person name="Bunk B."/>
            <person name="Haeckl F.J.F.P.J."/>
            <person name="Gunesch A.P."/>
            <person name="Birkelbach J."/>
            <person name="Nuebel U."/>
            <person name="Pietschmann T."/>
            <person name="Bach T."/>
            <person name="Mueller R."/>
        </authorList>
    </citation>
    <scope>NUCLEOTIDE SEQUENCE [LARGE SCALE GENOMIC DNA]</scope>
    <source>
        <strain evidence="2 3">MSr12523</strain>
    </source>
</reference>